<dbReference type="Proteomes" id="UP001153076">
    <property type="component" value="Unassembled WGS sequence"/>
</dbReference>
<gene>
    <name evidence="2" type="ORF">Cgig2_013870</name>
</gene>
<comment type="caution">
    <text evidence="2">The sequence shown here is derived from an EMBL/GenBank/DDBJ whole genome shotgun (WGS) entry which is preliminary data.</text>
</comment>
<accession>A0A9Q1KKQ6</accession>
<reference evidence="2" key="1">
    <citation type="submission" date="2022-04" db="EMBL/GenBank/DDBJ databases">
        <title>Carnegiea gigantea Genome sequencing and assembly v2.</title>
        <authorList>
            <person name="Copetti D."/>
            <person name="Sanderson M.J."/>
            <person name="Burquez A."/>
            <person name="Wojciechowski M.F."/>
        </authorList>
    </citation>
    <scope>NUCLEOTIDE SEQUENCE</scope>
    <source>
        <strain evidence="2">SGP5-SGP5p</strain>
        <tissue evidence="2">Aerial part</tissue>
    </source>
</reference>
<proteinExistence type="predicted"/>
<feature type="compositionally biased region" description="Polar residues" evidence="1">
    <location>
        <begin position="13"/>
        <end position="22"/>
    </location>
</feature>
<organism evidence="2 3">
    <name type="scientific">Carnegiea gigantea</name>
    <dbReference type="NCBI Taxonomy" id="171969"/>
    <lineage>
        <taxon>Eukaryota</taxon>
        <taxon>Viridiplantae</taxon>
        <taxon>Streptophyta</taxon>
        <taxon>Embryophyta</taxon>
        <taxon>Tracheophyta</taxon>
        <taxon>Spermatophyta</taxon>
        <taxon>Magnoliopsida</taxon>
        <taxon>eudicotyledons</taxon>
        <taxon>Gunneridae</taxon>
        <taxon>Pentapetalae</taxon>
        <taxon>Caryophyllales</taxon>
        <taxon>Cactineae</taxon>
        <taxon>Cactaceae</taxon>
        <taxon>Cactoideae</taxon>
        <taxon>Echinocereeae</taxon>
        <taxon>Carnegiea</taxon>
    </lineage>
</organism>
<dbReference type="AlphaFoldDB" id="A0A9Q1KKQ6"/>
<protein>
    <submittedName>
        <fullName evidence="2">Uncharacterized protein</fullName>
    </submittedName>
</protein>
<sequence>MSKRTMDIVYSSRKWSSKVTTHTSEEENPQEMGGSTVEAKKVSTRVLLGHLTAVTEGQDQEPTVLHPRVKGGTEVTTAPSMWRSEEEEVGNTEQANLTDSVQQSVIPHEVPHTSTSPSNMHEAVAYPQTGDAGVASSDDKVVQGGDDRMSALLIIEETSGEPTIVGDNPPTTATEEPPMPQGADDRMSALRVAVKIGGEPTMVWDSPLTIVARKPQSLRHGSPIPFDLALYAHINLTAIM</sequence>
<evidence type="ECO:0000313" key="2">
    <source>
        <dbReference type="EMBL" id="KAJ8444591.1"/>
    </source>
</evidence>
<keyword evidence="3" id="KW-1185">Reference proteome</keyword>
<name>A0A9Q1KKQ6_9CARY</name>
<evidence type="ECO:0000313" key="3">
    <source>
        <dbReference type="Proteomes" id="UP001153076"/>
    </source>
</evidence>
<feature type="region of interest" description="Disordered" evidence="1">
    <location>
        <begin position="1"/>
        <end position="37"/>
    </location>
</feature>
<evidence type="ECO:0000256" key="1">
    <source>
        <dbReference type="SAM" id="MobiDB-lite"/>
    </source>
</evidence>
<feature type="region of interest" description="Disordered" evidence="1">
    <location>
        <begin position="161"/>
        <end position="183"/>
    </location>
</feature>
<dbReference type="EMBL" id="JAKOGI010000093">
    <property type="protein sequence ID" value="KAJ8444591.1"/>
    <property type="molecule type" value="Genomic_DNA"/>
</dbReference>